<dbReference type="OrthoDB" id="2449858at2759"/>
<feature type="compositionally biased region" description="Basic and acidic residues" evidence="1">
    <location>
        <begin position="467"/>
        <end position="476"/>
    </location>
</feature>
<keyword evidence="3" id="KW-1185">Reference proteome</keyword>
<comment type="caution">
    <text evidence="2">The sequence shown here is derived from an EMBL/GenBank/DDBJ whole genome shotgun (WGS) entry which is preliminary data.</text>
</comment>
<accession>A0A9P6INN3</accession>
<dbReference type="Proteomes" id="UP000749646">
    <property type="component" value="Unassembled WGS sequence"/>
</dbReference>
<feature type="compositionally biased region" description="Polar residues" evidence="1">
    <location>
        <begin position="405"/>
        <end position="417"/>
    </location>
</feature>
<feature type="region of interest" description="Disordered" evidence="1">
    <location>
        <begin position="405"/>
        <end position="487"/>
    </location>
</feature>
<evidence type="ECO:0000313" key="3">
    <source>
        <dbReference type="Proteomes" id="UP000749646"/>
    </source>
</evidence>
<dbReference type="AlphaFoldDB" id="A0A9P6INN3"/>
<evidence type="ECO:0000313" key="2">
    <source>
        <dbReference type="EMBL" id="KAF9940492.1"/>
    </source>
</evidence>
<feature type="compositionally biased region" description="Basic and acidic residues" evidence="1">
    <location>
        <begin position="429"/>
        <end position="459"/>
    </location>
</feature>
<feature type="compositionally biased region" description="Polar residues" evidence="1">
    <location>
        <begin position="477"/>
        <end position="487"/>
    </location>
</feature>
<feature type="non-terminal residue" evidence="2">
    <location>
        <position position="487"/>
    </location>
</feature>
<dbReference type="EMBL" id="JAAAHW010009456">
    <property type="protein sequence ID" value="KAF9940492.1"/>
    <property type="molecule type" value="Genomic_DNA"/>
</dbReference>
<protein>
    <submittedName>
        <fullName evidence="2">Uncharacterized protein</fullName>
    </submittedName>
</protein>
<proteinExistence type="predicted"/>
<name>A0A9P6INN3_9FUNG</name>
<gene>
    <name evidence="2" type="ORF">BGZ65_006785</name>
</gene>
<evidence type="ECO:0000256" key="1">
    <source>
        <dbReference type="SAM" id="MobiDB-lite"/>
    </source>
</evidence>
<reference evidence="2" key="1">
    <citation type="journal article" date="2020" name="Fungal Divers.">
        <title>Resolving the Mortierellaceae phylogeny through synthesis of multi-gene phylogenetics and phylogenomics.</title>
        <authorList>
            <person name="Vandepol N."/>
            <person name="Liber J."/>
            <person name="Desiro A."/>
            <person name="Na H."/>
            <person name="Kennedy M."/>
            <person name="Barry K."/>
            <person name="Grigoriev I.V."/>
            <person name="Miller A.N."/>
            <person name="O'Donnell K."/>
            <person name="Stajich J.E."/>
            <person name="Bonito G."/>
        </authorList>
    </citation>
    <scope>NUCLEOTIDE SEQUENCE</scope>
    <source>
        <strain evidence="2">MES-2147</strain>
    </source>
</reference>
<sequence>MKQKTDMKTEIIKEGHVKDANLRSRIALTEHSSRQPGAVLAENKVRLQHAQRQARKLDGPIRNVRYQAETSKGAGEGGLRVVGGNGICQAVDGTDVGQALSESQAKRVVAKELPHCDCGESLEQEEGLSSCVQTAGKSLAEAGQLFYIGLIPGVGPVLCYYLSYRHVYVPLKDLKVGGKVQRKLRNHMMSNMFKNLAVSFLNPSGLVQLLISHTNEANFRILPIRHSKQIGLFLPVVGSFVSRYWQDNQKSVVFAAELSSEYQDLPDQPYQTYVLSLDDSRSSLHLSIESAAIVACQDRPDVESDLICATVAPVHASALPISGTEPSALGNQSVLANKSHRCVFGFDVCFARGCCGGDKSSTGLTTVKENQKLQNSPAVSSPIPCEDGDVESTLGAENNNLLNTSAQGMPAESSRNTILDAGVGPSDSRSCHASDRTSIVREDPEMSSRFSVHEVSEEVSRDDDLDLGSKDYHDLTEVSQQEHLPAE</sequence>
<organism evidence="2 3">
    <name type="scientific">Modicella reniformis</name>
    <dbReference type="NCBI Taxonomy" id="1440133"/>
    <lineage>
        <taxon>Eukaryota</taxon>
        <taxon>Fungi</taxon>
        <taxon>Fungi incertae sedis</taxon>
        <taxon>Mucoromycota</taxon>
        <taxon>Mortierellomycotina</taxon>
        <taxon>Mortierellomycetes</taxon>
        <taxon>Mortierellales</taxon>
        <taxon>Mortierellaceae</taxon>
        <taxon>Modicella</taxon>
    </lineage>
</organism>